<dbReference type="InterPro" id="IPR029058">
    <property type="entry name" value="AB_hydrolase_fold"/>
</dbReference>
<keyword evidence="1 4" id="KW-0378">Hydrolase</keyword>
<dbReference type="AlphaFoldDB" id="A0A545T6T5"/>
<proteinExistence type="predicted"/>
<evidence type="ECO:0000256" key="1">
    <source>
        <dbReference type="ARBA" id="ARBA00022801"/>
    </source>
</evidence>
<feature type="domain" description="Peptidase S9 prolyl oligopeptidase catalytic" evidence="2">
    <location>
        <begin position="368"/>
        <end position="440"/>
    </location>
</feature>
<protein>
    <submittedName>
        <fullName evidence="4">Alpha/beta fold hydrolase</fullName>
    </submittedName>
</protein>
<dbReference type="GO" id="GO:0004252">
    <property type="term" value="F:serine-type endopeptidase activity"/>
    <property type="evidence" value="ECO:0007669"/>
    <property type="project" value="InterPro"/>
</dbReference>
<dbReference type="OrthoDB" id="9765647at2"/>
<accession>A0A545T6T5</accession>
<evidence type="ECO:0000259" key="3">
    <source>
        <dbReference type="Pfam" id="PF12146"/>
    </source>
</evidence>
<keyword evidence="5" id="KW-1185">Reference proteome</keyword>
<dbReference type="InterPro" id="IPR053145">
    <property type="entry name" value="AB_hydrolase_Est10"/>
</dbReference>
<dbReference type="PANTHER" id="PTHR43265">
    <property type="entry name" value="ESTERASE ESTD"/>
    <property type="match status" value="1"/>
</dbReference>
<dbReference type="PANTHER" id="PTHR43265:SF1">
    <property type="entry name" value="ESTERASE ESTD"/>
    <property type="match status" value="1"/>
</dbReference>
<dbReference type="Proteomes" id="UP000317839">
    <property type="component" value="Unassembled WGS sequence"/>
</dbReference>
<dbReference type="PROSITE" id="PS00708">
    <property type="entry name" value="PRO_ENDOPEP_SER"/>
    <property type="match status" value="1"/>
</dbReference>
<dbReference type="Pfam" id="PF00326">
    <property type="entry name" value="Peptidase_S9"/>
    <property type="match status" value="1"/>
</dbReference>
<dbReference type="RefSeq" id="WP_142943033.1">
    <property type="nucleotide sequence ID" value="NZ_VIKR01000004.1"/>
</dbReference>
<dbReference type="GO" id="GO:0006508">
    <property type="term" value="P:proteolysis"/>
    <property type="evidence" value="ECO:0007669"/>
    <property type="project" value="InterPro"/>
</dbReference>
<dbReference type="GO" id="GO:0052689">
    <property type="term" value="F:carboxylic ester hydrolase activity"/>
    <property type="evidence" value="ECO:0007669"/>
    <property type="project" value="TreeGrafter"/>
</dbReference>
<gene>
    <name evidence="4" type="ORF">FLL45_15630</name>
</gene>
<feature type="domain" description="Serine aminopeptidase S33" evidence="3">
    <location>
        <begin position="151"/>
        <end position="262"/>
    </location>
</feature>
<organism evidence="4 5">
    <name type="scientific">Aliikangiella marina</name>
    <dbReference type="NCBI Taxonomy" id="1712262"/>
    <lineage>
        <taxon>Bacteria</taxon>
        <taxon>Pseudomonadati</taxon>
        <taxon>Pseudomonadota</taxon>
        <taxon>Gammaproteobacteria</taxon>
        <taxon>Oceanospirillales</taxon>
        <taxon>Pleioneaceae</taxon>
        <taxon>Aliikangiella</taxon>
    </lineage>
</organism>
<reference evidence="4 5" key="1">
    <citation type="submission" date="2019-06" db="EMBL/GenBank/DDBJ databases">
        <title>Draft genome of Aliikangiella marina GYP-15.</title>
        <authorList>
            <person name="Wang G."/>
        </authorList>
    </citation>
    <scope>NUCLEOTIDE SEQUENCE [LARGE SCALE GENOMIC DNA]</scope>
    <source>
        <strain evidence="4 5">GYP-15</strain>
    </source>
</reference>
<dbReference type="InterPro" id="IPR002471">
    <property type="entry name" value="Pept_S9_AS"/>
</dbReference>
<dbReference type="InterPro" id="IPR022742">
    <property type="entry name" value="Hydrolase_4"/>
</dbReference>
<comment type="caution">
    <text evidence="4">The sequence shown here is derived from an EMBL/GenBank/DDBJ whole genome shotgun (WGS) entry which is preliminary data.</text>
</comment>
<name>A0A545T6T5_9GAMM</name>
<dbReference type="InterPro" id="IPR001375">
    <property type="entry name" value="Peptidase_S9_cat"/>
</dbReference>
<dbReference type="SUPFAM" id="SSF53474">
    <property type="entry name" value="alpha/beta-Hydrolases"/>
    <property type="match status" value="1"/>
</dbReference>
<evidence type="ECO:0000313" key="5">
    <source>
        <dbReference type="Proteomes" id="UP000317839"/>
    </source>
</evidence>
<dbReference type="Gene3D" id="3.40.50.1820">
    <property type="entry name" value="alpha/beta hydrolase"/>
    <property type="match status" value="1"/>
</dbReference>
<sequence>MGIKLKLAALCLLTVAIVASFYVNSEREYEVIDTRYNGIFRTDDGALATISVSSSERFRVRYADNGRLQAFYHYGKEDFQISDGLSKNNFSASGRLNFDENGIFKGAGWNEQGVQRSLERIPLEMEVMNFQSGGLSLRGKLVLPSGNGPFPVVIMVHGSEDYSAVDHYHLPYLLAANGIAGFKFDKRGTGLSEGDYTQNFPTLAGDIIAAIEHLKRRSDIDPNRVNLAGLSQGGWIAPYVAKQTDIQSIMIGFGAAVSVPREDRWGYVYQLQNKGFSAEEIALADAMNAEFSAIIDHNDEQAWDRLFLLIDQYGDSDWFKAIVGSDSILGIVSSKVTHPGASLMPGFGWKLYYRWFHAGDGPGFNRTYNPQPTLAAIDTPSLWLLAEEDSSIPTQETVDILQALQTAGKPIQYKVYKDAEHGNILFETKADGSRHYTHYAPTYLRDIVNWFRHQNGVDSLDE</sequence>
<dbReference type="Pfam" id="PF12146">
    <property type="entry name" value="Hydrolase_4"/>
    <property type="match status" value="1"/>
</dbReference>
<dbReference type="EMBL" id="VIKR01000004">
    <property type="protein sequence ID" value="TQV72895.1"/>
    <property type="molecule type" value="Genomic_DNA"/>
</dbReference>
<evidence type="ECO:0000313" key="4">
    <source>
        <dbReference type="EMBL" id="TQV72895.1"/>
    </source>
</evidence>
<evidence type="ECO:0000259" key="2">
    <source>
        <dbReference type="Pfam" id="PF00326"/>
    </source>
</evidence>